<dbReference type="GO" id="GO:0005337">
    <property type="term" value="F:nucleoside transmembrane transporter activity"/>
    <property type="evidence" value="ECO:0000318"/>
    <property type="project" value="GO_Central"/>
</dbReference>
<dbReference type="GO" id="GO:0005886">
    <property type="term" value="C:plasma membrane"/>
    <property type="evidence" value="ECO:0000318"/>
    <property type="project" value="GO_Central"/>
</dbReference>
<feature type="transmembrane region" description="Helical" evidence="7">
    <location>
        <begin position="126"/>
        <end position="143"/>
    </location>
</feature>
<dbReference type="AlphaFoldDB" id="A0A2C9ULI7"/>
<dbReference type="STRING" id="3983.A0A2C9ULI7"/>
<proteinExistence type="inferred from homology"/>
<feature type="transmembrane region" description="Helical" evidence="7">
    <location>
        <begin position="281"/>
        <end position="302"/>
    </location>
</feature>
<feature type="transmembrane region" description="Helical" evidence="7">
    <location>
        <begin position="90"/>
        <end position="114"/>
    </location>
</feature>
<keyword evidence="5 7" id="KW-1133">Transmembrane helix</keyword>
<protein>
    <recommendedName>
        <fullName evidence="9">Equilibrative nucleotide transporter 8</fullName>
    </recommendedName>
</protein>
<evidence type="ECO:0000256" key="7">
    <source>
        <dbReference type="SAM" id="Phobius"/>
    </source>
</evidence>
<evidence type="ECO:0000256" key="2">
    <source>
        <dbReference type="ARBA" id="ARBA00007965"/>
    </source>
</evidence>
<comment type="similarity">
    <text evidence="2">Belongs to the SLC29A/ENT transporter (TC 2.A.57) family.</text>
</comment>
<feature type="transmembrane region" description="Helical" evidence="7">
    <location>
        <begin position="251"/>
        <end position="269"/>
    </location>
</feature>
<accession>A0A2C9ULI7</accession>
<evidence type="ECO:0000256" key="4">
    <source>
        <dbReference type="ARBA" id="ARBA00022692"/>
    </source>
</evidence>
<evidence type="ECO:0008006" key="9">
    <source>
        <dbReference type="Google" id="ProtNLM"/>
    </source>
</evidence>
<name>A0A2C9ULI7_MANES</name>
<dbReference type="PANTHER" id="PTHR10332">
    <property type="entry name" value="EQUILIBRATIVE NUCLEOSIDE TRANSPORTER"/>
    <property type="match status" value="1"/>
</dbReference>
<feature type="transmembrane region" description="Helical" evidence="7">
    <location>
        <begin position="213"/>
        <end position="231"/>
    </location>
</feature>
<evidence type="ECO:0000313" key="8">
    <source>
        <dbReference type="EMBL" id="OAY31701.1"/>
    </source>
</evidence>
<evidence type="ECO:0000256" key="5">
    <source>
        <dbReference type="ARBA" id="ARBA00022989"/>
    </source>
</evidence>
<dbReference type="Pfam" id="PF01733">
    <property type="entry name" value="Nucleoside_tran"/>
    <property type="match status" value="2"/>
</dbReference>
<evidence type="ECO:0000256" key="3">
    <source>
        <dbReference type="ARBA" id="ARBA00022448"/>
    </source>
</evidence>
<evidence type="ECO:0000256" key="6">
    <source>
        <dbReference type="ARBA" id="ARBA00023136"/>
    </source>
</evidence>
<evidence type="ECO:0000256" key="1">
    <source>
        <dbReference type="ARBA" id="ARBA00004141"/>
    </source>
</evidence>
<dbReference type="EMBL" id="CM004400">
    <property type="protein sequence ID" value="OAY31701.1"/>
    <property type="molecule type" value="Genomic_DNA"/>
</dbReference>
<sequence>MLGAGNLLPWNAFITSVDFFGNLYPTRHVEKVFFVAYMSSSIVVLIFVLSRGGWSKKLIYRLRMNWGFSMFVLSSMVPPTIDWLGRPKEAYAVTVASVVLCGLADGLIGGSLIGSAGKLPKEYIQAVFAGTASSGVLVSILRITTKASLPQTPQGLRISAHLYFIVTEIILMCCTVCCDFLYKLPIMEQHFKLLPVDDSLTCRPTFWGVARKIPWPIFGILSIYIVTLSVFPGFLAESLASKLLKDCIKKTTWACILRLLFYPLFAACLNGPKRLRTEVPVVVLTFMLGVSNGYLTSVIMILAPKSVPASEAELSAIVLVVFLGLGLVGGSVLGWFWIV</sequence>
<gene>
    <name evidence="8" type="ORF">MANES_14G133400</name>
</gene>
<feature type="transmembrane region" description="Helical" evidence="7">
    <location>
        <begin position="314"/>
        <end position="338"/>
    </location>
</feature>
<keyword evidence="3" id="KW-0813">Transport</keyword>
<dbReference type="PANTHER" id="PTHR10332:SF77">
    <property type="entry name" value="EQUILIBRATIVE NUCLEOTIDE TRANSPORTER 8"/>
    <property type="match status" value="1"/>
</dbReference>
<reference evidence="8" key="1">
    <citation type="submission" date="2016-02" db="EMBL/GenBank/DDBJ databases">
        <title>WGS assembly of Manihot esculenta.</title>
        <authorList>
            <person name="Bredeson J.V."/>
            <person name="Prochnik S.E."/>
            <person name="Lyons J.B."/>
            <person name="Schmutz J."/>
            <person name="Grimwood J."/>
            <person name="Vrebalov J."/>
            <person name="Bart R.S."/>
            <person name="Amuge T."/>
            <person name="Ferguson M.E."/>
            <person name="Green R."/>
            <person name="Putnam N."/>
            <person name="Stites J."/>
            <person name="Rounsley S."/>
            <person name="Rokhsar D.S."/>
        </authorList>
    </citation>
    <scope>NUCLEOTIDE SEQUENCE [LARGE SCALE GENOMIC DNA]</scope>
    <source>
        <tissue evidence="8">Leaf</tissue>
    </source>
</reference>
<feature type="transmembrane region" description="Helical" evidence="7">
    <location>
        <begin position="163"/>
        <end position="182"/>
    </location>
</feature>
<feature type="transmembrane region" description="Helical" evidence="7">
    <location>
        <begin position="32"/>
        <end position="54"/>
    </location>
</feature>
<keyword evidence="6 7" id="KW-0472">Membrane</keyword>
<dbReference type="InterPro" id="IPR002259">
    <property type="entry name" value="Eqnu_transpt"/>
</dbReference>
<keyword evidence="4 7" id="KW-0812">Transmembrane</keyword>
<comment type="subcellular location">
    <subcellularLocation>
        <location evidence="1">Membrane</location>
        <topology evidence="1">Multi-pass membrane protein</topology>
    </subcellularLocation>
</comment>
<feature type="transmembrane region" description="Helical" evidence="7">
    <location>
        <begin position="66"/>
        <end position="84"/>
    </location>
</feature>
<organism evidence="8">
    <name type="scientific">Manihot esculenta</name>
    <name type="common">Cassava</name>
    <name type="synonym">Jatropha manihot</name>
    <dbReference type="NCBI Taxonomy" id="3983"/>
    <lineage>
        <taxon>Eukaryota</taxon>
        <taxon>Viridiplantae</taxon>
        <taxon>Streptophyta</taxon>
        <taxon>Embryophyta</taxon>
        <taxon>Tracheophyta</taxon>
        <taxon>Spermatophyta</taxon>
        <taxon>Magnoliopsida</taxon>
        <taxon>eudicotyledons</taxon>
        <taxon>Gunneridae</taxon>
        <taxon>Pentapetalae</taxon>
        <taxon>rosids</taxon>
        <taxon>fabids</taxon>
        <taxon>Malpighiales</taxon>
        <taxon>Euphorbiaceae</taxon>
        <taxon>Crotonoideae</taxon>
        <taxon>Manihoteae</taxon>
        <taxon>Manihot</taxon>
    </lineage>
</organism>